<dbReference type="Pfam" id="PF00356">
    <property type="entry name" value="LacI"/>
    <property type="match status" value="1"/>
</dbReference>
<dbReference type="PROSITE" id="PS00356">
    <property type="entry name" value="HTH_LACI_1"/>
    <property type="match status" value="1"/>
</dbReference>
<evidence type="ECO:0000256" key="3">
    <source>
        <dbReference type="ARBA" id="ARBA00023163"/>
    </source>
</evidence>
<comment type="caution">
    <text evidence="5">The sequence shown here is derived from an EMBL/GenBank/DDBJ whole genome shotgun (WGS) entry which is preliminary data.</text>
</comment>
<dbReference type="PANTHER" id="PTHR30146:SF149">
    <property type="entry name" value="HTH-TYPE TRANSCRIPTIONAL REGULATOR EBGR"/>
    <property type="match status" value="1"/>
</dbReference>
<feature type="domain" description="HTH lacI-type" evidence="4">
    <location>
        <begin position="2"/>
        <end position="58"/>
    </location>
</feature>
<keyword evidence="3" id="KW-0804">Transcription</keyword>
<dbReference type="GO" id="GO:0000976">
    <property type="term" value="F:transcription cis-regulatory region binding"/>
    <property type="evidence" value="ECO:0007669"/>
    <property type="project" value="TreeGrafter"/>
</dbReference>
<dbReference type="PANTHER" id="PTHR30146">
    <property type="entry name" value="LACI-RELATED TRANSCRIPTIONAL REPRESSOR"/>
    <property type="match status" value="1"/>
</dbReference>
<dbReference type="SMART" id="SM00354">
    <property type="entry name" value="HTH_LACI"/>
    <property type="match status" value="1"/>
</dbReference>
<evidence type="ECO:0000256" key="1">
    <source>
        <dbReference type="ARBA" id="ARBA00023015"/>
    </source>
</evidence>
<dbReference type="GO" id="GO:0003700">
    <property type="term" value="F:DNA-binding transcription factor activity"/>
    <property type="evidence" value="ECO:0007669"/>
    <property type="project" value="TreeGrafter"/>
</dbReference>
<protein>
    <submittedName>
        <fullName evidence="5">LacI family transcriptional regulator</fullName>
    </submittedName>
</protein>
<sequence length="348" mass="39342">MVGIRDVARKANVSPATVSRVLNQDKTIHVAPETKKRIFEVAEKLNYDINKRKYIKKRMPSIGVISTISKASEAQDVYYKELRMGLEEEANRLHIGMNRIYNLSDNPKEWKDLDQLGAIIVVGTVTKQSITDLLAQNQHLIVVDNPDIQQEVDMVYGDLERMTKAVLELFLESGHQRIAYIGGYQVDMDERGGKTINPDEKRIRAYLHFMSDHQLQDYSTHYLGNWTEEDGERLAEELIQSSDPLPTALLVGSDPMAIGVYRTMKKHHLAIGKDIMIASFDNIEAASKLTPGLTTVQINAKSIGKAAVRLAVERIDQIRDEPIILTYPTRLVVRESFVPRGREMSALT</sequence>
<dbReference type="RefSeq" id="WP_108145597.1">
    <property type="nucleotide sequence ID" value="NZ_PYGR01000009.1"/>
</dbReference>
<dbReference type="InterPro" id="IPR046335">
    <property type="entry name" value="LacI/GalR-like_sensor"/>
</dbReference>
<gene>
    <name evidence="5" type="ORF">C6N14_03590</name>
</gene>
<evidence type="ECO:0000313" key="6">
    <source>
        <dbReference type="Proteomes" id="UP000244022"/>
    </source>
</evidence>
<dbReference type="PROSITE" id="PS50932">
    <property type="entry name" value="HTH_LACI_2"/>
    <property type="match status" value="1"/>
</dbReference>
<reference evidence="5 6" key="1">
    <citation type="submission" date="2018-03" db="EMBL/GenBank/DDBJ databases">
        <title>Draft genome sequences of four Enterococcus mundtii strains isolated from beef slaughterhouses in Kenya.</title>
        <authorList>
            <person name="Wambui J."/>
            <person name="Stevens M."/>
            <person name="Njage P."/>
            <person name="Stephan R."/>
            <person name="Tasara T."/>
        </authorList>
    </citation>
    <scope>NUCLEOTIDE SEQUENCE [LARGE SCALE GENOMIC DNA]</scope>
    <source>
        <strain evidence="5 6">H18-EM</strain>
    </source>
</reference>
<evidence type="ECO:0000313" key="5">
    <source>
        <dbReference type="EMBL" id="PTO36458.1"/>
    </source>
</evidence>
<keyword evidence="1" id="KW-0805">Transcription regulation</keyword>
<accession>A0A2T5DEP9</accession>
<name>A0A2T5DEP9_ENTMU</name>
<dbReference type="AlphaFoldDB" id="A0A2T5DEP9"/>
<dbReference type="Pfam" id="PF13377">
    <property type="entry name" value="Peripla_BP_3"/>
    <property type="match status" value="1"/>
</dbReference>
<dbReference type="InterPro" id="IPR010982">
    <property type="entry name" value="Lambda_DNA-bd_dom_sf"/>
</dbReference>
<dbReference type="SUPFAM" id="SSF53822">
    <property type="entry name" value="Periplasmic binding protein-like I"/>
    <property type="match status" value="1"/>
</dbReference>
<dbReference type="Gene3D" id="1.10.260.40">
    <property type="entry name" value="lambda repressor-like DNA-binding domains"/>
    <property type="match status" value="1"/>
</dbReference>
<dbReference type="Gene3D" id="3.40.50.2300">
    <property type="match status" value="2"/>
</dbReference>
<proteinExistence type="predicted"/>
<dbReference type="CDD" id="cd01544">
    <property type="entry name" value="PBP1_GalR"/>
    <property type="match status" value="1"/>
</dbReference>
<dbReference type="CDD" id="cd01392">
    <property type="entry name" value="HTH_LacI"/>
    <property type="match status" value="1"/>
</dbReference>
<dbReference type="SUPFAM" id="SSF47413">
    <property type="entry name" value="lambda repressor-like DNA-binding domains"/>
    <property type="match status" value="1"/>
</dbReference>
<dbReference type="InterPro" id="IPR000843">
    <property type="entry name" value="HTH_LacI"/>
</dbReference>
<dbReference type="InterPro" id="IPR028082">
    <property type="entry name" value="Peripla_BP_I"/>
</dbReference>
<organism evidence="5 6">
    <name type="scientific">Enterococcus mundtii</name>
    <dbReference type="NCBI Taxonomy" id="53346"/>
    <lineage>
        <taxon>Bacteria</taxon>
        <taxon>Bacillati</taxon>
        <taxon>Bacillota</taxon>
        <taxon>Bacilli</taxon>
        <taxon>Lactobacillales</taxon>
        <taxon>Enterococcaceae</taxon>
        <taxon>Enterococcus</taxon>
    </lineage>
</organism>
<dbReference type="EMBL" id="PYGR01000009">
    <property type="protein sequence ID" value="PTO36458.1"/>
    <property type="molecule type" value="Genomic_DNA"/>
</dbReference>
<evidence type="ECO:0000259" key="4">
    <source>
        <dbReference type="PROSITE" id="PS50932"/>
    </source>
</evidence>
<dbReference type="Proteomes" id="UP000244022">
    <property type="component" value="Unassembled WGS sequence"/>
</dbReference>
<evidence type="ECO:0000256" key="2">
    <source>
        <dbReference type="ARBA" id="ARBA00023125"/>
    </source>
</evidence>
<keyword evidence="2" id="KW-0238">DNA-binding</keyword>